<feature type="domain" description="HTH iclR-type" evidence="6">
    <location>
        <begin position="12"/>
        <end position="73"/>
    </location>
</feature>
<dbReference type="Gene3D" id="3.30.450.40">
    <property type="match status" value="1"/>
</dbReference>
<evidence type="ECO:0000256" key="3">
    <source>
        <dbReference type="ARBA" id="ARBA00023163"/>
    </source>
</evidence>
<dbReference type="EMBL" id="CP003154">
    <property type="protein sequence ID" value="AFL73914.1"/>
    <property type="molecule type" value="Genomic_DNA"/>
</dbReference>
<dbReference type="AlphaFoldDB" id="I3YA96"/>
<keyword evidence="2" id="KW-0238">DNA-binding</keyword>
<dbReference type="SMART" id="SM00346">
    <property type="entry name" value="HTH_ICLR"/>
    <property type="match status" value="1"/>
</dbReference>
<keyword evidence="9" id="KW-1185">Reference proteome</keyword>
<proteinExistence type="predicted"/>
<dbReference type="Pfam" id="PF09339">
    <property type="entry name" value="HTH_IclR"/>
    <property type="match status" value="1"/>
</dbReference>
<dbReference type="HOGENOM" id="CLU_062618_7_1_6"/>
<dbReference type="OrthoDB" id="9807558at2"/>
<keyword evidence="1" id="KW-0805">Transcription regulation</keyword>
<reference evidence="8 9" key="1">
    <citation type="submission" date="2012-06" db="EMBL/GenBank/DDBJ databases">
        <title>Complete sequence of Thiocystis violascens DSM 198.</title>
        <authorList>
            <consortium name="US DOE Joint Genome Institute"/>
            <person name="Lucas S."/>
            <person name="Han J."/>
            <person name="Lapidus A."/>
            <person name="Cheng J.-F."/>
            <person name="Goodwin L."/>
            <person name="Pitluck S."/>
            <person name="Peters L."/>
            <person name="Ovchinnikova G."/>
            <person name="Teshima H."/>
            <person name="Detter J.C."/>
            <person name="Han C."/>
            <person name="Tapia R."/>
            <person name="Land M."/>
            <person name="Hauser L."/>
            <person name="Kyrpides N."/>
            <person name="Ivanova N."/>
            <person name="Pagani I."/>
            <person name="Vogl K."/>
            <person name="Liu Z."/>
            <person name="Frigaard N.-U."/>
            <person name="Bryant D."/>
            <person name="Woyke T."/>
        </authorList>
    </citation>
    <scope>NUCLEOTIDE SEQUENCE [LARGE SCALE GENOMIC DNA]</scope>
    <source>
        <strain evidence="9">ATCC 17096 / DSM 198 / 6111</strain>
    </source>
</reference>
<organism evidence="8 9">
    <name type="scientific">Thiocystis violascens (strain ATCC 17096 / DSM 198 / 6111)</name>
    <name type="common">Chromatium violascens</name>
    <dbReference type="NCBI Taxonomy" id="765911"/>
    <lineage>
        <taxon>Bacteria</taxon>
        <taxon>Pseudomonadati</taxon>
        <taxon>Pseudomonadota</taxon>
        <taxon>Gammaproteobacteria</taxon>
        <taxon>Chromatiales</taxon>
        <taxon>Chromatiaceae</taxon>
        <taxon>Thiocystis</taxon>
    </lineage>
</organism>
<sequence length="265" mass="28858">MTQENTPTASRIQVIDRAAALLDAFARYPDPVSLKILAAETGLHASTAHRILASLIQNQFVERDGAGHYRLGLRLLQLGVRLHGNVDVRAIARPIMEELRDRLGETINLTIREGDSVVYIEKATPNRMIHVQQLVGSRAPLHVTAVGKLMLGAAGEDAMRAYVQRTNLPAYTRNTITTLPRLLTECRESLARGYALDNEEAEIDVGCIGVLIHDSTGNVSAGLSVSAPIERRRLDWVADLVDAGRTLSARLGYRSTPVGSPAPDD</sequence>
<dbReference type="RefSeq" id="WP_014778371.1">
    <property type="nucleotide sequence ID" value="NC_018012.1"/>
</dbReference>
<dbReference type="InterPro" id="IPR014757">
    <property type="entry name" value="Tscrpt_reg_IclR_C"/>
</dbReference>
<evidence type="ECO:0000256" key="1">
    <source>
        <dbReference type="ARBA" id="ARBA00023015"/>
    </source>
</evidence>
<dbReference type="PROSITE" id="PS51077">
    <property type="entry name" value="HTH_ICLR"/>
    <property type="match status" value="1"/>
</dbReference>
<evidence type="ECO:0000313" key="8">
    <source>
        <dbReference type="EMBL" id="AFL73914.1"/>
    </source>
</evidence>
<dbReference type="GO" id="GO:0045892">
    <property type="term" value="P:negative regulation of DNA-templated transcription"/>
    <property type="evidence" value="ECO:0007669"/>
    <property type="project" value="TreeGrafter"/>
</dbReference>
<dbReference type="PROSITE" id="PS51078">
    <property type="entry name" value="ICLR_ED"/>
    <property type="match status" value="1"/>
</dbReference>
<dbReference type="GO" id="GO:0003677">
    <property type="term" value="F:DNA binding"/>
    <property type="evidence" value="ECO:0007669"/>
    <property type="project" value="UniProtKB-KW"/>
</dbReference>
<dbReference type="FunFam" id="1.10.10.10:FF:000056">
    <property type="entry name" value="IclR family transcriptional regulator"/>
    <property type="match status" value="1"/>
</dbReference>
<dbReference type="InterPro" id="IPR029016">
    <property type="entry name" value="GAF-like_dom_sf"/>
</dbReference>
<dbReference type="STRING" id="765911.Thivi_1956"/>
<dbReference type="InterPro" id="IPR050707">
    <property type="entry name" value="HTH_MetabolicPath_Reg"/>
</dbReference>
<dbReference type="PANTHER" id="PTHR30136">
    <property type="entry name" value="HELIX-TURN-HELIX TRANSCRIPTIONAL REGULATOR, ICLR FAMILY"/>
    <property type="match status" value="1"/>
</dbReference>
<dbReference type="GO" id="GO:0003700">
    <property type="term" value="F:DNA-binding transcription factor activity"/>
    <property type="evidence" value="ECO:0007669"/>
    <property type="project" value="TreeGrafter"/>
</dbReference>
<dbReference type="Pfam" id="PF01614">
    <property type="entry name" value="IclR_C"/>
    <property type="match status" value="1"/>
</dbReference>
<accession>I3YA96</accession>
<dbReference type="SUPFAM" id="SSF55781">
    <property type="entry name" value="GAF domain-like"/>
    <property type="match status" value="1"/>
</dbReference>
<gene>
    <name evidence="8" type="ordered locus">Thivi_1956</name>
</gene>
<evidence type="ECO:0000313" key="9">
    <source>
        <dbReference type="Proteomes" id="UP000006062"/>
    </source>
</evidence>
<evidence type="ECO:0000256" key="4">
    <source>
        <dbReference type="ARBA" id="ARBA00040379"/>
    </source>
</evidence>
<dbReference type="Proteomes" id="UP000006062">
    <property type="component" value="Chromosome"/>
</dbReference>
<dbReference type="InterPro" id="IPR036388">
    <property type="entry name" value="WH-like_DNA-bd_sf"/>
</dbReference>
<dbReference type="InterPro" id="IPR005471">
    <property type="entry name" value="Tscrpt_reg_IclR_N"/>
</dbReference>
<dbReference type="KEGG" id="tvi:Thivi_1956"/>
<evidence type="ECO:0000259" key="7">
    <source>
        <dbReference type="PROSITE" id="PS51078"/>
    </source>
</evidence>
<evidence type="ECO:0000256" key="5">
    <source>
        <dbReference type="ARBA" id="ARBA00042627"/>
    </source>
</evidence>
<dbReference type="PANTHER" id="PTHR30136:SF24">
    <property type="entry name" value="HTH-TYPE TRANSCRIPTIONAL REPRESSOR ALLR"/>
    <property type="match status" value="1"/>
</dbReference>
<feature type="domain" description="IclR-ED" evidence="7">
    <location>
        <begin position="74"/>
        <end position="253"/>
    </location>
</feature>
<protein>
    <recommendedName>
        <fullName evidence="4">HTH-type transcriptional repressor AllR</fullName>
    </recommendedName>
    <alternativeName>
        <fullName evidence="5">Negative regulator of allantoin and glyoxylate utilization operons</fullName>
    </alternativeName>
</protein>
<keyword evidence="3" id="KW-0804">Transcription</keyword>
<evidence type="ECO:0000259" key="6">
    <source>
        <dbReference type="PROSITE" id="PS51077"/>
    </source>
</evidence>
<dbReference type="SUPFAM" id="SSF46785">
    <property type="entry name" value="Winged helix' DNA-binding domain"/>
    <property type="match status" value="1"/>
</dbReference>
<dbReference type="eggNOG" id="COG1414">
    <property type="taxonomic scope" value="Bacteria"/>
</dbReference>
<dbReference type="InterPro" id="IPR036390">
    <property type="entry name" value="WH_DNA-bd_sf"/>
</dbReference>
<dbReference type="Gene3D" id="1.10.10.10">
    <property type="entry name" value="Winged helix-like DNA-binding domain superfamily/Winged helix DNA-binding domain"/>
    <property type="match status" value="1"/>
</dbReference>
<evidence type="ECO:0000256" key="2">
    <source>
        <dbReference type="ARBA" id="ARBA00023125"/>
    </source>
</evidence>
<name>I3YA96_THIV6</name>